<dbReference type="PANTHER" id="PTHR39162">
    <property type="entry name" value="GLL3345 PROTEIN"/>
    <property type="match status" value="1"/>
</dbReference>
<organism evidence="2 3">
    <name type="scientific">Candidatus Gemmiger avicola</name>
    <dbReference type="NCBI Taxonomy" id="2838605"/>
    <lineage>
        <taxon>Bacteria</taxon>
        <taxon>Bacillati</taxon>
        <taxon>Bacillota</taxon>
        <taxon>Clostridia</taxon>
        <taxon>Eubacteriales</taxon>
        <taxon>Gemmiger</taxon>
    </lineage>
</organism>
<name>A0A9D2S4D9_9FIRM</name>
<sequence>MAEHPLQGMMGITMDKVREMVDSSTIIGDPIKVDQETTIIPVSRVTFGFASGGSDVGAKASKEMFGGGSGAGVSITPVAFLIITPSGVRTMQLNEHAGTLDNAISALPELVDKLAAMLGRTKPSQDAAKEAAKEAFAEAEKADAQHKQPQQ</sequence>
<reference evidence="2" key="2">
    <citation type="submission" date="2021-04" db="EMBL/GenBank/DDBJ databases">
        <authorList>
            <person name="Gilroy R."/>
        </authorList>
    </citation>
    <scope>NUCLEOTIDE SEQUENCE</scope>
    <source>
        <strain evidence="2">ChiBcec8-13705</strain>
    </source>
</reference>
<reference evidence="2" key="1">
    <citation type="journal article" date="2021" name="PeerJ">
        <title>Extensive microbial diversity within the chicken gut microbiome revealed by metagenomics and culture.</title>
        <authorList>
            <person name="Gilroy R."/>
            <person name="Ravi A."/>
            <person name="Getino M."/>
            <person name="Pursley I."/>
            <person name="Horton D.L."/>
            <person name="Alikhan N.F."/>
            <person name="Baker D."/>
            <person name="Gharbi K."/>
            <person name="Hall N."/>
            <person name="Watson M."/>
            <person name="Adriaenssens E.M."/>
            <person name="Foster-Nyarko E."/>
            <person name="Jarju S."/>
            <person name="Secka A."/>
            <person name="Antonio M."/>
            <person name="Oren A."/>
            <person name="Chaudhuri R.R."/>
            <person name="La Ragione R."/>
            <person name="Hildebrand F."/>
            <person name="Pallen M.J."/>
        </authorList>
    </citation>
    <scope>NUCLEOTIDE SEQUENCE</scope>
    <source>
        <strain evidence="2">ChiBcec8-13705</strain>
    </source>
</reference>
<dbReference type="PANTHER" id="PTHR39162:SF1">
    <property type="entry name" value="SPORULATION PROTEIN YTFJ"/>
    <property type="match status" value="1"/>
</dbReference>
<gene>
    <name evidence="2" type="primary">ytfJ</name>
    <name evidence="2" type="ORF">H9945_10525</name>
</gene>
<evidence type="ECO:0000313" key="3">
    <source>
        <dbReference type="Proteomes" id="UP000886803"/>
    </source>
</evidence>
<dbReference type="AlphaFoldDB" id="A0A9D2S4D9"/>
<evidence type="ECO:0000256" key="1">
    <source>
        <dbReference type="SAM" id="MobiDB-lite"/>
    </source>
</evidence>
<feature type="region of interest" description="Disordered" evidence="1">
    <location>
        <begin position="121"/>
        <end position="151"/>
    </location>
</feature>
<dbReference type="NCBIfam" id="TIGR02874">
    <property type="entry name" value="spore_ytfJ"/>
    <property type="match status" value="1"/>
</dbReference>
<accession>A0A9D2S4D9</accession>
<dbReference type="EMBL" id="DWYG01000178">
    <property type="protein sequence ID" value="HJB42919.1"/>
    <property type="molecule type" value="Genomic_DNA"/>
</dbReference>
<dbReference type="PIRSF" id="PIRSF021377">
    <property type="entry name" value="YtfJ"/>
    <property type="match status" value="1"/>
</dbReference>
<comment type="caution">
    <text evidence="2">The sequence shown here is derived from an EMBL/GenBank/DDBJ whole genome shotgun (WGS) entry which is preliminary data.</text>
</comment>
<dbReference type="Proteomes" id="UP000886803">
    <property type="component" value="Unassembled WGS sequence"/>
</dbReference>
<feature type="compositionally biased region" description="Basic and acidic residues" evidence="1">
    <location>
        <begin position="127"/>
        <end position="151"/>
    </location>
</feature>
<dbReference type="InterPro" id="IPR014229">
    <property type="entry name" value="Spore_YtfJ"/>
</dbReference>
<dbReference type="Pfam" id="PF09579">
    <property type="entry name" value="Spore_YtfJ"/>
    <property type="match status" value="1"/>
</dbReference>
<proteinExistence type="predicted"/>
<protein>
    <submittedName>
        <fullName evidence="2">GerW family sporulation protein</fullName>
    </submittedName>
</protein>
<evidence type="ECO:0000313" key="2">
    <source>
        <dbReference type="EMBL" id="HJB42919.1"/>
    </source>
</evidence>